<sequence>MANIPFSKLLGSFAKDGSTALNVLGEMRIEGTNVEEQLTEKNAKNNILTFTQKLSYVGIYNTDQEHTGVFNVNGIDINIPPGDTFEANIGGTPRNTVKVSGSTTYIVTRYV</sequence>
<proteinExistence type="predicted"/>
<comment type="caution">
    <text evidence="1">The sequence shown here is derived from an EMBL/GenBank/DDBJ whole genome shotgun (WGS) entry which is preliminary data.</text>
</comment>
<name>A0AAX1Q752_9BACI</name>
<evidence type="ECO:0000313" key="2">
    <source>
        <dbReference type="Proteomes" id="UP000250174"/>
    </source>
</evidence>
<gene>
    <name evidence="1" type="ORF">A3864_16450</name>
</gene>
<organism evidence="1 2">
    <name type="scientific">Priestia endophytica</name>
    <dbReference type="NCBI Taxonomy" id="135735"/>
    <lineage>
        <taxon>Bacteria</taxon>
        <taxon>Bacillati</taxon>
        <taxon>Bacillota</taxon>
        <taxon>Bacilli</taxon>
        <taxon>Bacillales</taxon>
        <taxon>Bacillaceae</taxon>
        <taxon>Priestia</taxon>
    </lineage>
</organism>
<dbReference type="Proteomes" id="UP000250174">
    <property type="component" value="Unassembled WGS sequence"/>
</dbReference>
<protein>
    <submittedName>
        <fullName evidence="1">Uncharacterized protein</fullName>
    </submittedName>
</protein>
<reference evidence="1 2" key="1">
    <citation type="submission" date="2016-03" db="EMBL/GenBank/DDBJ databases">
        <title>Comparison of Bacillus endophyticus and B. anthracis characteristics using whole genome sequence analysis and microbiological techniques.</title>
        <authorList>
            <person name="Lekota K.E."/>
            <person name="Mafofo J."/>
            <person name="Rees J."/>
            <person name="Muchadeyi F.C."/>
            <person name="Madoroba E."/>
            <person name="Van Heerden H."/>
        </authorList>
    </citation>
    <scope>NUCLEOTIDE SEQUENCE [LARGE SCALE GENOMIC DNA]</scope>
    <source>
        <strain evidence="1 2">3631_10C</strain>
    </source>
</reference>
<dbReference type="EMBL" id="LVYK01000037">
    <property type="protein sequence ID" value="RAS75255.1"/>
    <property type="molecule type" value="Genomic_DNA"/>
</dbReference>
<accession>A0AAX1Q752</accession>
<dbReference type="AlphaFoldDB" id="A0AAX1Q752"/>
<evidence type="ECO:0000313" key="1">
    <source>
        <dbReference type="EMBL" id="RAS75255.1"/>
    </source>
</evidence>
<dbReference type="RefSeq" id="WP_113765858.1">
    <property type="nucleotide sequence ID" value="NZ_LVYK01000037.1"/>
</dbReference>